<gene>
    <name evidence="1" type="ORF">K488DRAFT_53027</name>
</gene>
<reference evidence="1" key="2">
    <citation type="journal article" date="2022" name="New Phytol.">
        <title>Evolutionary transition to the ectomycorrhizal habit in the genomes of a hyperdiverse lineage of mushroom-forming fungi.</title>
        <authorList>
            <person name="Looney B."/>
            <person name="Miyauchi S."/>
            <person name="Morin E."/>
            <person name="Drula E."/>
            <person name="Courty P.E."/>
            <person name="Kohler A."/>
            <person name="Kuo A."/>
            <person name="LaButti K."/>
            <person name="Pangilinan J."/>
            <person name="Lipzen A."/>
            <person name="Riley R."/>
            <person name="Andreopoulos W."/>
            <person name="He G."/>
            <person name="Johnson J."/>
            <person name="Nolan M."/>
            <person name="Tritt A."/>
            <person name="Barry K.W."/>
            <person name="Grigoriev I.V."/>
            <person name="Nagy L.G."/>
            <person name="Hibbett D."/>
            <person name="Henrissat B."/>
            <person name="Matheny P.B."/>
            <person name="Labbe J."/>
            <person name="Martin F.M."/>
        </authorList>
    </citation>
    <scope>NUCLEOTIDE SEQUENCE</scope>
    <source>
        <strain evidence="1">EC-137</strain>
    </source>
</reference>
<evidence type="ECO:0000313" key="1">
    <source>
        <dbReference type="EMBL" id="KAI0030994.1"/>
    </source>
</evidence>
<protein>
    <submittedName>
        <fullName evidence="1">DUF833-domain-containing protein</fullName>
    </submittedName>
</protein>
<proteinExistence type="predicted"/>
<accession>A0ACB8QGQ4</accession>
<evidence type="ECO:0000313" key="2">
    <source>
        <dbReference type="Proteomes" id="UP000814128"/>
    </source>
</evidence>
<keyword evidence="2" id="KW-1185">Reference proteome</keyword>
<reference evidence="1" key="1">
    <citation type="submission" date="2021-02" db="EMBL/GenBank/DDBJ databases">
        <authorList>
            <consortium name="DOE Joint Genome Institute"/>
            <person name="Ahrendt S."/>
            <person name="Looney B.P."/>
            <person name="Miyauchi S."/>
            <person name="Morin E."/>
            <person name="Drula E."/>
            <person name="Courty P.E."/>
            <person name="Chicoki N."/>
            <person name="Fauchery L."/>
            <person name="Kohler A."/>
            <person name="Kuo A."/>
            <person name="Labutti K."/>
            <person name="Pangilinan J."/>
            <person name="Lipzen A."/>
            <person name="Riley R."/>
            <person name="Andreopoulos W."/>
            <person name="He G."/>
            <person name="Johnson J."/>
            <person name="Barry K.W."/>
            <person name="Grigoriev I.V."/>
            <person name="Nagy L."/>
            <person name="Hibbett D."/>
            <person name="Henrissat B."/>
            <person name="Matheny P.B."/>
            <person name="Labbe J."/>
            <person name="Martin F."/>
        </authorList>
    </citation>
    <scope>NUCLEOTIDE SEQUENCE</scope>
    <source>
        <strain evidence="1">EC-137</strain>
    </source>
</reference>
<dbReference type="EMBL" id="MU273597">
    <property type="protein sequence ID" value="KAI0030994.1"/>
    <property type="molecule type" value="Genomic_DNA"/>
</dbReference>
<dbReference type="Proteomes" id="UP000814128">
    <property type="component" value="Unassembled WGS sequence"/>
</dbReference>
<sequence length="296" mass="31440">MCVGFWSLTHPDYALILCTNRDEYLDRPTAPAHWHNFEPVSSPLDQTSAEVTPPSGGALVLSGRDLLAGGTWLGINRLGRVGFLTNITEAPGSYPLSRGALLSNFLLQRGSLNAAVEELEGKDGMFAGFNMLAFAPVPGSVPLSYDARFITDGHGGGVLHYRPLRESERAACGLSNGVDGKGGEAYPKILAGTAELQAIISSLPPDAPDDALADQLLDMLTSQAEPAPRDAEGRKSSISITPIPGTRAYGTRVSSVMLVRRDGSALFVERDRWVAGERGANDGGGERRFQFSVSGI</sequence>
<comment type="caution">
    <text evidence="1">The sequence shown here is derived from an EMBL/GenBank/DDBJ whole genome shotgun (WGS) entry which is preliminary data.</text>
</comment>
<name>A0ACB8QGQ4_9AGAM</name>
<organism evidence="1 2">
    <name type="scientific">Vararia minispora EC-137</name>
    <dbReference type="NCBI Taxonomy" id="1314806"/>
    <lineage>
        <taxon>Eukaryota</taxon>
        <taxon>Fungi</taxon>
        <taxon>Dikarya</taxon>
        <taxon>Basidiomycota</taxon>
        <taxon>Agaricomycotina</taxon>
        <taxon>Agaricomycetes</taxon>
        <taxon>Russulales</taxon>
        <taxon>Lachnocladiaceae</taxon>
        <taxon>Vararia</taxon>
    </lineage>
</organism>